<dbReference type="HOGENOM" id="CLU_018153_4_2_1"/>
<dbReference type="AlphaFoldDB" id="A0A0B1P393"/>
<evidence type="ECO:0000313" key="2">
    <source>
        <dbReference type="Proteomes" id="UP000030854"/>
    </source>
</evidence>
<reference evidence="1 2" key="1">
    <citation type="journal article" date="2014" name="BMC Genomics">
        <title>Adaptive genomic structural variation in the grape powdery mildew pathogen, Erysiphe necator.</title>
        <authorList>
            <person name="Jones L."/>
            <person name="Riaz S."/>
            <person name="Morales-Cruz A."/>
            <person name="Amrine K.C."/>
            <person name="McGuire B."/>
            <person name="Gubler W.D."/>
            <person name="Walker M.A."/>
            <person name="Cantu D."/>
        </authorList>
    </citation>
    <scope>NUCLEOTIDE SEQUENCE [LARGE SCALE GENOMIC DNA]</scope>
    <source>
        <strain evidence="2">c</strain>
    </source>
</reference>
<sequence length="148" mass="16665">MAFFSKASHCGFRVFGESGIARPFKKQQPLEFYKRCNRHHPAKNCSRAPSCGNCGSKNHATDNCLAATKCRNCGGPHRSDSRKCLVRPTRSRAPIKEQMRIYRQAGDREYKAVLRARATEENAVSIEKMNAELTSSQLQENTKTTDNI</sequence>
<gene>
    <name evidence="1" type="ORF">EV44_g4090</name>
</gene>
<name>A0A0B1P393_UNCNE</name>
<proteinExistence type="predicted"/>
<organism evidence="1 2">
    <name type="scientific">Uncinula necator</name>
    <name type="common">Grape powdery mildew</name>
    <dbReference type="NCBI Taxonomy" id="52586"/>
    <lineage>
        <taxon>Eukaryota</taxon>
        <taxon>Fungi</taxon>
        <taxon>Dikarya</taxon>
        <taxon>Ascomycota</taxon>
        <taxon>Pezizomycotina</taxon>
        <taxon>Leotiomycetes</taxon>
        <taxon>Erysiphales</taxon>
        <taxon>Erysiphaceae</taxon>
        <taxon>Erysiphe</taxon>
    </lineage>
</organism>
<evidence type="ECO:0000313" key="1">
    <source>
        <dbReference type="EMBL" id="KHJ31149.1"/>
    </source>
</evidence>
<keyword evidence="2" id="KW-1185">Reference proteome</keyword>
<comment type="caution">
    <text evidence="1">The sequence shown here is derived from an EMBL/GenBank/DDBJ whole genome shotgun (WGS) entry which is preliminary data.</text>
</comment>
<accession>A0A0B1P393</accession>
<dbReference type="EMBL" id="JNVN01003204">
    <property type="protein sequence ID" value="KHJ31149.1"/>
    <property type="molecule type" value="Genomic_DNA"/>
</dbReference>
<dbReference type="Proteomes" id="UP000030854">
    <property type="component" value="Unassembled WGS sequence"/>
</dbReference>
<protein>
    <submittedName>
        <fullName evidence="1">Putative eka-like protein</fullName>
    </submittedName>
</protein>